<dbReference type="InterPro" id="IPR001578">
    <property type="entry name" value="Peptidase_C12_UCH"/>
</dbReference>
<feature type="active site" description="Nucleophile" evidence="7">
    <location>
        <position position="100"/>
    </location>
</feature>
<dbReference type="Proteomes" id="UP000766486">
    <property type="component" value="Unassembled WGS sequence"/>
</dbReference>
<evidence type="ECO:0000256" key="4">
    <source>
        <dbReference type="ARBA" id="ARBA00022786"/>
    </source>
</evidence>
<evidence type="ECO:0000256" key="8">
    <source>
        <dbReference type="RuleBase" id="RU361215"/>
    </source>
</evidence>
<dbReference type="SUPFAM" id="SSF54001">
    <property type="entry name" value="Cysteine proteinases"/>
    <property type="match status" value="1"/>
</dbReference>
<keyword evidence="11" id="KW-1185">Reference proteome</keyword>
<dbReference type="EMBL" id="CABFNS010000828">
    <property type="protein sequence ID" value="VUC31019.1"/>
    <property type="molecule type" value="Genomic_DNA"/>
</dbReference>
<gene>
    <name evidence="10" type="ORF">CLO192961_LOCUS298433</name>
</gene>
<dbReference type="PANTHER" id="PTHR10589">
    <property type="entry name" value="UBIQUITIN CARBOXYL-TERMINAL HYDROLASE"/>
    <property type="match status" value="1"/>
</dbReference>
<comment type="caution">
    <text evidence="10">The sequence shown here is derived from an EMBL/GenBank/DDBJ whole genome shotgun (WGS) entry which is preliminary data.</text>
</comment>
<dbReference type="PANTHER" id="PTHR10589:SF17">
    <property type="entry name" value="UBIQUITIN CARBOXYL-TERMINAL HYDROLASE"/>
    <property type="match status" value="1"/>
</dbReference>
<comment type="catalytic activity">
    <reaction evidence="1 7 8">
        <text>Thiol-dependent hydrolysis of ester, thioester, amide, peptide and isopeptide bonds formed by the C-terminal Gly of ubiquitin (a 76-residue protein attached to proteins as an intracellular targeting signal).</text>
        <dbReference type="EC" id="3.4.19.12"/>
    </reaction>
</comment>
<proteinExistence type="inferred from homology"/>
<organism evidence="10 11">
    <name type="scientific">Bionectria ochroleuca</name>
    <name type="common">Gliocladium roseum</name>
    <dbReference type="NCBI Taxonomy" id="29856"/>
    <lineage>
        <taxon>Eukaryota</taxon>
        <taxon>Fungi</taxon>
        <taxon>Dikarya</taxon>
        <taxon>Ascomycota</taxon>
        <taxon>Pezizomycotina</taxon>
        <taxon>Sordariomycetes</taxon>
        <taxon>Hypocreomycetidae</taxon>
        <taxon>Hypocreales</taxon>
        <taxon>Bionectriaceae</taxon>
        <taxon>Clonostachys</taxon>
    </lineage>
</organism>
<evidence type="ECO:0000256" key="3">
    <source>
        <dbReference type="ARBA" id="ARBA00022670"/>
    </source>
</evidence>
<feature type="active site" description="Proton donor" evidence="7">
    <location>
        <position position="175"/>
    </location>
</feature>
<sequence length="267" mass="29573">MEYKKHFTALESNPDLFTTLVQELGLSQQVCFHDVWSLSEPELLATVPRPVLALVLVFPTTDNYEANLAAENSGYSTIADAPSAQDDGIFWLKQTINNACGLYGILHAVTNGVAREYMKPDSYLSRLVHKLVPLTDSDRASALENEAELEAAYNKVAVLGDTEPPEDPEEEVDFHYVCFVKGGPSGNVYMLDGDRKGPIQCGRIPEGHDLFCEKGLEIIKDFMQKHDENGQFSLLALAPDTEETSCRLTRDVFTNSSIEVGKDIQLL</sequence>
<accession>A0ABY6ULX6</accession>
<dbReference type="Gene3D" id="3.40.532.10">
    <property type="entry name" value="Peptidase C12, ubiquitin carboxyl-terminal hydrolase"/>
    <property type="match status" value="1"/>
</dbReference>
<keyword evidence="3 7" id="KW-0645">Protease</keyword>
<keyword evidence="5 7" id="KW-0378">Hydrolase</keyword>
<evidence type="ECO:0000256" key="6">
    <source>
        <dbReference type="ARBA" id="ARBA00022807"/>
    </source>
</evidence>
<keyword evidence="4 7" id="KW-0833">Ubl conjugation pathway</keyword>
<reference evidence="10 11" key="1">
    <citation type="submission" date="2019-06" db="EMBL/GenBank/DDBJ databases">
        <authorList>
            <person name="Broberg M."/>
        </authorList>
    </citation>
    <scope>NUCLEOTIDE SEQUENCE [LARGE SCALE GENOMIC DNA]</scope>
</reference>
<dbReference type="Pfam" id="PF01088">
    <property type="entry name" value="Peptidase_C12"/>
    <property type="match status" value="1"/>
</dbReference>
<evidence type="ECO:0000313" key="11">
    <source>
        <dbReference type="Proteomes" id="UP000766486"/>
    </source>
</evidence>
<evidence type="ECO:0000256" key="2">
    <source>
        <dbReference type="ARBA" id="ARBA00009326"/>
    </source>
</evidence>
<evidence type="ECO:0000256" key="1">
    <source>
        <dbReference type="ARBA" id="ARBA00000707"/>
    </source>
</evidence>
<evidence type="ECO:0000259" key="9">
    <source>
        <dbReference type="PROSITE" id="PS52048"/>
    </source>
</evidence>
<dbReference type="PRINTS" id="PR00707">
    <property type="entry name" value="UBCTHYDRLASE"/>
</dbReference>
<dbReference type="PROSITE" id="PS52048">
    <property type="entry name" value="UCH_DOMAIN"/>
    <property type="match status" value="1"/>
</dbReference>
<feature type="domain" description="UCH catalytic" evidence="9">
    <location>
        <begin position="6"/>
        <end position="239"/>
    </location>
</feature>
<evidence type="ECO:0000256" key="7">
    <source>
        <dbReference type="PROSITE-ProRule" id="PRU01393"/>
    </source>
</evidence>
<keyword evidence="6 7" id="KW-0788">Thiol protease</keyword>
<dbReference type="EC" id="3.4.19.12" evidence="8"/>
<evidence type="ECO:0000256" key="5">
    <source>
        <dbReference type="ARBA" id="ARBA00022801"/>
    </source>
</evidence>
<dbReference type="InterPro" id="IPR038765">
    <property type="entry name" value="Papain-like_cys_pep_sf"/>
</dbReference>
<name>A0ABY6ULX6_BIOOC</name>
<comment type="similarity">
    <text evidence="2 7 8">Belongs to the peptidase C12 family.</text>
</comment>
<protein>
    <recommendedName>
        <fullName evidence="8">Ubiquitin carboxyl-terminal hydrolase</fullName>
        <ecNumber evidence="8">3.4.19.12</ecNumber>
    </recommendedName>
</protein>
<dbReference type="InterPro" id="IPR036959">
    <property type="entry name" value="Peptidase_C12_UCH_sf"/>
</dbReference>
<feature type="site" description="Important for enzyme activity" evidence="7">
    <location>
        <position position="192"/>
    </location>
</feature>
<feature type="site" description="Transition state stabilizer" evidence="7">
    <location>
        <position position="94"/>
    </location>
</feature>
<evidence type="ECO:0000313" key="10">
    <source>
        <dbReference type="EMBL" id="VUC31019.1"/>
    </source>
</evidence>